<feature type="signal peptide" evidence="11">
    <location>
        <begin position="1"/>
        <end position="26"/>
    </location>
</feature>
<reference evidence="12" key="3">
    <citation type="submission" date="2025-09" db="UniProtKB">
        <authorList>
            <consortium name="Ensembl"/>
        </authorList>
    </citation>
    <scope>IDENTIFICATION</scope>
</reference>
<comment type="similarity">
    <text evidence="3">Belongs to the UCMA family.</text>
</comment>
<evidence type="ECO:0000256" key="4">
    <source>
        <dbReference type="ARBA" id="ARBA00013765"/>
    </source>
</evidence>
<name>A0AAY5L805_ESOLU</name>
<reference evidence="12 13" key="1">
    <citation type="submission" date="2020-02" db="EMBL/GenBank/DDBJ databases">
        <title>Esox lucius (northern pike) genome, fEsoLuc1, primary haplotype.</title>
        <authorList>
            <person name="Myers G."/>
            <person name="Karagic N."/>
            <person name="Meyer A."/>
            <person name="Pippel M."/>
            <person name="Reichard M."/>
            <person name="Winkler S."/>
            <person name="Tracey A."/>
            <person name="Sims Y."/>
            <person name="Howe K."/>
            <person name="Rhie A."/>
            <person name="Formenti G."/>
            <person name="Durbin R."/>
            <person name="Fedrigo O."/>
            <person name="Jarvis E.D."/>
        </authorList>
    </citation>
    <scope>NUCLEOTIDE SEQUENCE [LARGE SCALE GENOMIC DNA]</scope>
</reference>
<dbReference type="GeneTree" id="ENSGT00390000011492"/>
<evidence type="ECO:0000256" key="7">
    <source>
        <dbReference type="ARBA" id="ARBA00022641"/>
    </source>
</evidence>
<feature type="region of interest" description="Disordered" evidence="10">
    <location>
        <begin position="83"/>
        <end position="134"/>
    </location>
</feature>
<comment type="subcellular location">
    <subcellularLocation>
        <location evidence="2">Secreted</location>
        <location evidence="2">Extracellular space</location>
        <location evidence="2">Extracellular matrix</location>
    </subcellularLocation>
</comment>
<dbReference type="RefSeq" id="XP_019895852.2">
    <property type="nucleotide sequence ID" value="XM_020040293.2"/>
</dbReference>
<keyword evidence="5" id="KW-0964">Secreted</keyword>
<protein>
    <recommendedName>
        <fullName evidence="4">Unique cartilage matrix-associated protein</fullName>
    </recommendedName>
</protein>
<evidence type="ECO:0000313" key="12">
    <source>
        <dbReference type="Ensembl" id="ENSELUP00000097418.1"/>
    </source>
</evidence>
<evidence type="ECO:0000256" key="3">
    <source>
        <dbReference type="ARBA" id="ARBA00011000"/>
    </source>
</evidence>
<evidence type="ECO:0000256" key="9">
    <source>
        <dbReference type="ARBA" id="ARBA00023054"/>
    </source>
</evidence>
<dbReference type="PANTHER" id="PTHR28647">
    <property type="entry name" value="UNIQUE CARTILAGE MATRIX-ASSOCIATED PROTEIN"/>
    <property type="match status" value="1"/>
</dbReference>
<keyword evidence="13" id="KW-1185">Reference proteome</keyword>
<dbReference type="Ensembl" id="ENSELUT00000104984.1">
    <property type="protein sequence ID" value="ENSELUP00000097418.1"/>
    <property type="gene ID" value="ENSELUG00000044460.1"/>
</dbReference>
<evidence type="ECO:0000256" key="10">
    <source>
        <dbReference type="SAM" id="MobiDB-lite"/>
    </source>
</evidence>
<organism evidence="12 13">
    <name type="scientific">Esox lucius</name>
    <name type="common">Northern pike</name>
    <dbReference type="NCBI Taxonomy" id="8010"/>
    <lineage>
        <taxon>Eukaryota</taxon>
        <taxon>Metazoa</taxon>
        <taxon>Chordata</taxon>
        <taxon>Craniata</taxon>
        <taxon>Vertebrata</taxon>
        <taxon>Euteleostomi</taxon>
        <taxon>Actinopterygii</taxon>
        <taxon>Neopterygii</taxon>
        <taxon>Teleostei</taxon>
        <taxon>Protacanthopterygii</taxon>
        <taxon>Esociformes</taxon>
        <taxon>Esocidae</taxon>
        <taxon>Esox</taxon>
    </lineage>
</organism>
<evidence type="ECO:0000256" key="1">
    <source>
        <dbReference type="ARBA" id="ARBA00002111"/>
    </source>
</evidence>
<evidence type="ECO:0000256" key="6">
    <source>
        <dbReference type="ARBA" id="ARBA00022530"/>
    </source>
</evidence>
<dbReference type="GO" id="GO:0045667">
    <property type="term" value="P:regulation of osteoblast differentiation"/>
    <property type="evidence" value="ECO:0007669"/>
    <property type="project" value="InterPro"/>
</dbReference>
<feature type="chain" id="PRO_5044188690" description="Unique cartilage matrix-associated protein" evidence="11">
    <location>
        <begin position="27"/>
        <end position="134"/>
    </location>
</feature>
<accession>A0AAY5L805</accession>
<keyword evidence="8 11" id="KW-0732">Signal</keyword>
<dbReference type="Proteomes" id="UP000265140">
    <property type="component" value="Chromosome 19"/>
</dbReference>
<dbReference type="AlphaFoldDB" id="A0AAY5L805"/>
<dbReference type="InterPro" id="IPR031386">
    <property type="entry name" value="UCMA"/>
</dbReference>
<dbReference type="GO" id="GO:0048706">
    <property type="term" value="P:embryonic skeletal system development"/>
    <property type="evidence" value="ECO:0007669"/>
    <property type="project" value="TreeGrafter"/>
</dbReference>
<dbReference type="PANTHER" id="PTHR28647:SF2">
    <property type="entry name" value="UNIQUE CARTILAGE MATRIX-ASSOCIATED PROTEIN"/>
    <property type="match status" value="1"/>
</dbReference>
<comment type="function">
    <text evidence="1">May be involved in the negative control of osteogenic differentiation of osteochondrogenic precursor cells in peripheral zones of fetal cartilage and at the cartilage-bone interface.</text>
</comment>
<proteinExistence type="inferred from homology"/>
<feature type="compositionally biased region" description="Basic and acidic residues" evidence="10">
    <location>
        <begin position="85"/>
        <end position="95"/>
    </location>
</feature>
<evidence type="ECO:0000256" key="2">
    <source>
        <dbReference type="ARBA" id="ARBA00004498"/>
    </source>
</evidence>
<evidence type="ECO:0000256" key="5">
    <source>
        <dbReference type="ARBA" id="ARBA00022525"/>
    </source>
</evidence>
<dbReference type="Pfam" id="PF17085">
    <property type="entry name" value="UCMA"/>
    <property type="match status" value="1"/>
</dbReference>
<sequence length="134" mass="15417">MSWMHAALLALVSVLLALSWSREAGAVAVPGDKTTSKASDLIGSQRGKVFMQDADAADFFRRRRRRTAKSQDEINAEQRQVLAANERKREYHEDQTNTFESYAEEEEHDDERTRESTEQWQQFHYDGLQPTPSV</sequence>
<dbReference type="GO" id="GO:0031012">
    <property type="term" value="C:extracellular matrix"/>
    <property type="evidence" value="ECO:0007669"/>
    <property type="project" value="TreeGrafter"/>
</dbReference>
<reference evidence="12" key="2">
    <citation type="submission" date="2025-08" db="UniProtKB">
        <authorList>
            <consortium name="Ensembl"/>
        </authorList>
    </citation>
    <scope>IDENTIFICATION</scope>
</reference>
<evidence type="ECO:0000256" key="11">
    <source>
        <dbReference type="SAM" id="SignalP"/>
    </source>
</evidence>
<dbReference type="GeneID" id="105021849"/>
<keyword evidence="7" id="KW-0765">Sulfation</keyword>
<dbReference type="KEGG" id="els:105021849"/>
<keyword evidence="6" id="KW-0272">Extracellular matrix</keyword>
<evidence type="ECO:0000256" key="8">
    <source>
        <dbReference type="ARBA" id="ARBA00022729"/>
    </source>
</evidence>
<keyword evidence="9" id="KW-0175">Coiled coil</keyword>
<evidence type="ECO:0000313" key="13">
    <source>
        <dbReference type="Proteomes" id="UP000265140"/>
    </source>
</evidence>